<sequence>MNSDKYGKQRVIPPSAKCLVSSDGSNNNDQLITALGKLKINQQNDTKANKSGRHIDGISPADFVTLQSLRSSALARKTNTTSKSNSGGTSVFFDLLNLNDDRKQNFKVNLFFFTLVSAFLFLP</sequence>
<evidence type="ECO:0000256" key="1">
    <source>
        <dbReference type="SAM" id="Phobius"/>
    </source>
</evidence>
<evidence type="ECO:0008006" key="4">
    <source>
        <dbReference type="Google" id="ProtNLM"/>
    </source>
</evidence>
<feature type="transmembrane region" description="Helical" evidence="1">
    <location>
        <begin position="106"/>
        <end position="122"/>
    </location>
</feature>
<evidence type="ECO:0000313" key="3">
    <source>
        <dbReference type="Proteomes" id="UP001608902"/>
    </source>
</evidence>
<keyword evidence="1" id="KW-1133">Transmembrane helix</keyword>
<dbReference type="Proteomes" id="UP001608902">
    <property type="component" value="Unassembled WGS sequence"/>
</dbReference>
<proteinExistence type="predicted"/>
<evidence type="ECO:0000313" key="2">
    <source>
        <dbReference type="EMBL" id="MFH4984962.1"/>
    </source>
</evidence>
<protein>
    <recommendedName>
        <fullName evidence="4">WH2 domain-containing protein</fullName>
    </recommendedName>
</protein>
<dbReference type="AlphaFoldDB" id="A0ABD6F4B9"/>
<accession>A0ABD6F4B9</accession>
<dbReference type="EMBL" id="JBGFUD010024591">
    <property type="protein sequence ID" value="MFH4984962.1"/>
    <property type="molecule type" value="Genomic_DNA"/>
</dbReference>
<organism evidence="2 3">
    <name type="scientific">Gnathostoma spinigerum</name>
    <dbReference type="NCBI Taxonomy" id="75299"/>
    <lineage>
        <taxon>Eukaryota</taxon>
        <taxon>Metazoa</taxon>
        <taxon>Ecdysozoa</taxon>
        <taxon>Nematoda</taxon>
        <taxon>Chromadorea</taxon>
        <taxon>Rhabditida</taxon>
        <taxon>Spirurina</taxon>
        <taxon>Gnathostomatomorpha</taxon>
        <taxon>Gnathostomatoidea</taxon>
        <taxon>Gnathostomatidae</taxon>
        <taxon>Gnathostoma</taxon>
    </lineage>
</organism>
<keyword evidence="1" id="KW-0472">Membrane</keyword>
<keyword evidence="3" id="KW-1185">Reference proteome</keyword>
<reference evidence="2 3" key="1">
    <citation type="submission" date="2024-08" db="EMBL/GenBank/DDBJ databases">
        <title>Gnathostoma spinigerum genome.</title>
        <authorList>
            <person name="Gonzalez-Bertolin B."/>
            <person name="Monzon S."/>
            <person name="Zaballos A."/>
            <person name="Jimenez P."/>
            <person name="Dekumyoy P."/>
            <person name="Varona S."/>
            <person name="Cuesta I."/>
            <person name="Sumanam S."/>
            <person name="Adisakwattana P."/>
            <person name="Gasser R.B."/>
            <person name="Hernandez-Gonzalez A."/>
            <person name="Young N.D."/>
            <person name="Perteguer M.J."/>
        </authorList>
    </citation>
    <scope>NUCLEOTIDE SEQUENCE [LARGE SCALE GENOMIC DNA]</scope>
    <source>
        <strain evidence="2">AL3</strain>
        <tissue evidence="2">Liver</tissue>
    </source>
</reference>
<gene>
    <name evidence="2" type="ORF">AB6A40_011671</name>
</gene>
<keyword evidence="1" id="KW-0812">Transmembrane</keyword>
<comment type="caution">
    <text evidence="2">The sequence shown here is derived from an EMBL/GenBank/DDBJ whole genome shotgun (WGS) entry which is preliminary data.</text>
</comment>
<name>A0ABD6F4B9_9BILA</name>